<dbReference type="EMBL" id="LABZ01000371">
    <property type="protein sequence ID" value="KMO28072.1"/>
    <property type="molecule type" value="Genomic_DNA"/>
</dbReference>
<keyword evidence="3" id="KW-1185">Reference proteome</keyword>
<proteinExistence type="predicted"/>
<gene>
    <name evidence="2" type="ORF">VQ03_30110</name>
</gene>
<feature type="domain" description="Tc1-like transposase DDE" evidence="1">
    <location>
        <begin position="14"/>
        <end position="106"/>
    </location>
</feature>
<evidence type="ECO:0000259" key="1">
    <source>
        <dbReference type="Pfam" id="PF13358"/>
    </source>
</evidence>
<evidence type="ECO:0000313" key="3">
    <source>
        <dbReference type="Proteomes" id="UP000036449"/>
    </source>
</evidence>
<dbReference type="Gene3D" id="3.30.420.10">
    <property type="entry name" value="Ribonuclease H-like superfamily/Ribonuclease H"/>
    <property type="match status" value="1"/>
</dbReference>
<dbReference type="GO" id="GO:0003676">
    <property type="term" value="F:nucleic acid binding"/>
    <property type="evidence" value="ECO:0007669"/>
    <property type="project" value="InterPro"/>
</dbReference>
<dbReference type="PATRIC" id="fig|1187852.3.peg.4777"/>
<accession>A0A0J6S3B6</accession>
<dbReference type="Proteomes" id="UP000036449">
    <property type="component" value="Unassembled WGS sequence"/>
</dbReference>
<organism evidence="2 3">
    <name type="scientific">Methylobacterium tarhaniae</name>
    <dbReference type="NCBI Taxonomy" id="1187852"/>
    <lineage>
        <taxon>Bacteria</taxon>
        <taxon>Pseudomonadati</taxon>
        <taxon>Pseudomonadota</taxon>
        <taxon>Alphaproteobacteria</taxon>
        <taxon>Hyphomicrobiales</taxon>
        <taxon>Methylobacteriaceae</taxon>
        <taxon>Methylobacterium</taxon>
    </lineage>
</organism>
<dbReference type="Pfam" id="PF13358">
    <property type="entry name" value="DDE_3"/>
    <property type="match status" value="1"/>
</dbReference>
<dbReference type="InterPro" id="IPR036397">
    <property type="entry name" value="RNaseH_sf"/>
</dbReference>
<reference evidence="2 3" key="1">
    <citation type="submission" date="2015-03" db="EMBL/GenBank/DDBJ databases">
        <title>Genome sequencing of Methylobacterium tarhaniae DSM 25844.</title>
        <authorList>
            <person name="Chaudhry V."/>
            <person name="Patil P.B."/>
        </authorList>
    </citation>
    <scope>NUCLEOTIDE SEQUENCE [LARGE SCALE GENOMIC DNA]</scope>
    <source>
        <strain evidence="2 3">DSM 25844</strain>
    </source>
</reference>
<protein>
    <recommendedName>
        <fullName evidence="1">Tc1-like transposase DDE domain-containing protein</fullName>
    </recommendedName>
</protein>
<evidence type="ECO:0000313" key="2">
    <source>
        <dbReference type="EMBL" id="KMO28072.1"/>
    </source>
</evidence>
<dbReference type="InterPro" id="IPR038717">
    <property type="entry name" value="Tc1-like_DDE_dom"/>
</dbReference>
<name>A0A0J6S3B6_9HYPH</name>
<comment type="caution">
    <text evidence="2">The sequence shown here is derived from an EMBL/GenBank/DDBJ whole genome shotgun (WGS) entry which is preliminary data.</text>
</comment>
<sequence>MMSSTSSRSISSRLVLPTVNTAMMSLHLAEISQQVAEGAHAILVLDGAGYHGTAKTRRPRGLVVPDTITLLHLPASSPELNPMELVWQSLRQNTLANRVFRDDRQIVNACCDAWNFFANDPDLVASITSRHWAQVKLRGRWY</sequence>
<dbReference type="AlphaFoldDB" id="A0A0J6S3B6"/>